<accession>A0ABP0RCP9</accession>
<keyword evidence="1" id="KW-1133">Transmembrane helix</keyword>
<evidence type="ECO:0000256" key="1">
    <source>
        <dbReference type="SAM" id="Phobius"/>
    </source>
</evidence>
<evidence type="ECO:0000313" key="2">
    <source>
        <dbReference type="EMBL" id="CAK9096907.1"/>
    </source>
</evidence>
<feature type="transmembrane region" description="Helical" evidence="1">
    <location>
        <begin position="170"/>
        <end position="190"/>
    </location>
</feature>
<reference evidence="2 3" key="1">
    <citation type="submission" date="2024-02" db="EMBL/GenBank/DDBJ databases">
        <authorList>
            <person name="Chen Y."/>
            <person name="Shah S."/>
            <person name="Dougan E. K."/>
            <person name="Thang M."/>
            <person name="Chan C."/>
        </authorList>
    </citation>
    <scope>NUCLEOTIDE SEQUENCE [LARGE SCALE GENOMIC DNA]</scope>
</reference>
<dbReference type="InterPro" id="IPR043745">
    <property type="entry name" value="DUF5690"/>
</dbReference>
<evidence type="ECO:0008006" key="4">
    <source>
        <dbReference type="Google" id="ProtNLM"/>
    </source>
</evidence>
<keyword evidence="3" id="KW-1185">Reference proteome</keyword>
<proteinExistence type="predicted"/>
<feature type="transmembrane region" description="Helical" evidence="1">
    <location>
        <begin position="56"/>
        <end position="73"/>
    </location>
</feature>
<gene>
    <name evidence="2" type="ORF">SCF082_LOCUS45476</name>
</gene>
<keyword evidence="1" id="KW-0472">Membrane</keyword>
<dbReference type="Proteomes" id="UP001642464">
    <property type="component" value="Unassembled WGS sequence"/>
</dbReference>
<sequence length="339" mass="37529">MAFVLGFGAAKLPAMRLQTSNFFFRRHGCSPLCFLFTRFVVINLFLRVLEIEMRQVLCIFGSSFVSSFLYGGIVTYLEGRRSTEILLASISASLVFAGTVSRACAAELLHWGVPPRLMPLLLGSVSFLLAAFLLVETARAPPPSRADVAARSARTAMPPSKQWEFVRENLLGVVATIGIWACMAGLRSFRDFYTQQIFAAALKDDSPSSKVYVLADVPGAILSFISLVMMSWVSNNQRALFLMLLTNVSGHSVKGWRFLERTRKPLRLWALNHPAVPRSSNWAKVPVPRSSPSSKRFLGSNMMNYLPIFSCYILRSSPFPFTTFASGATGREGFEPVTS</sequence>
<dbReference type="Pfam" id="PF18943">
    <property type="entry name" value="DUF5690"/>
    <property type="match status" value="1"/>
</dbReference>
<protein>
    <recommendedName>
        <fullName evidence="4">Solute carrier family 40 protein</fullName>
    </recommendedName>
</protein>
<feature type="transmembrane region" description="Helical" evidence="1">
    <location>
        <begin position="85"/>
        <end position="105"/>
    </location>
</feature>
<dbReference type="EMBL" id="CAXAMM010041029">
    <property type="protein sequence ID" value="CAK9096907.1"/>
    <property type="molecule type" value="Genomic_DNA"/>
</dbReference>
<comment type="caution">
    <text evidence="2">The sequence shown here is derived from an EMBL/GenBank/DDBJ whole genome shotgun (WGS) entry which is preliminary data.</text>
</comment>
<feature type="transmembrane region" description="Helical" evidence="1">
    <location>
        <begin position="117"/>
        <end position="135"/>
    </location>
</feature>
<keyword evidence="1" id="KW-0812">Transmembrane</keyword>
<evidence type="ECO:0000313" key="3">
    <source>
        <dbReference type="Proteomes" id="UP001642464"/>
    </source>
</evidence>
<organism evidence="2 3">
    <name type="scientific">Durusdinium trenchii</name>
    <dbReference type="NCBI Taxonomy" id="1381693"/>
    <lineage>
        <taxon>Eukaryota</taxon>
        <taxon>Sar</taxon>
        <taxon>Alveolata</taxon>
        <taxon>Dinophyceae</taxon>
        <taxon>Suessiales</taxon>
        <taxon>Symbiodiniaceae</taxon>
        <taxon>Durusdinium</taxon>
    </lineage>
</organism>
<feature type="transmembrane region" description="Helical" evidence="1">
    <location>
        <begin position="211"/>
        <end position="233"/>
    </location>
</feature>
<name>A0ABP0RCP9_9DINO</name>